<organism evidence="8 9">
    <name type="scientific">Sporosarcina newyorkensis</name>
    <dbReference type="NCBI Taxonomy" id="759851"/>
    <lineage>
        <taxon>Bacteria</taxon>
        <taxon>Bacillati</taxon>
        <taxon>Bacillota</taxon>
        <taxon>Bacilli</taxon>
        <taxon>Bacillales</taxon>
        <taxon>Caryophanaceae</taxon>
        <taxon>Sporosarcina</taxon>
    </lineage>
</organism>
<evidence type="ECO:0000256" key="4">
    <source>
        <dbReference type="ARBA" id="ARBA00022989"/>
    </source>
</evidence>
<protein>
    <submittedName>
        <fullName evidence="8">Predicted arabinose efflux permease, MFS family</fullName>
    </submittedName>
</protein>
<name>A0A1T4YXE6_9BACL</name>
<dbReference type="PANTHER" id="PTHR23534:SF1">
    <property type="entry name" value="MAJOR FACILITATOR SUPERFAMILY PROTEIN"/>
    <property type="match status" value="1"/>
</dbReference>
<evidence type="ECO:0000256" key="5">
    <source>
        <dbReference type="ARBA" id="ARBA00023136"/>
    </source>
</evidence>
<evidence type="ECO:0000313" key="9">
    <source>
        <dbReference type="Proteomes" id="UP000190042"/>
    </source>
</evidence>
<keyword evidence="3 6" id="KW-0812">Transmembrane</keyword>
<feature type="domain" description="Major facilitator superfamily (MFS) profile" evidence="7">
    <location>
        <begin position="25"/>
        <end position="425"/>
    </location>
</feature>
<feature type="transmembrane region" description="Helical" evidence="6">
    <location>
        <begin position="243"/>
        <end position="265"/>
    </location>
</feature>
<dbReference type="Pfam" id="PF07690">
    <property type="entry name" value="MFS_1"/>
    <property type="match status" value="1"/>
</dbReference>
<gene>
    <name evidence="8" type="ORF">SAMN04244570_0152</name>
</gene>
<dbReference type="EMBL" id="FUYJ01000011">
    <property type="protein sequence ID" value="SKB06470.1"/>
    <property type="molecule type" value="Genomic_DNA"/>
</dbReference>
<evidence type="ECO:0000259" key="7">
    <source>
        <dbReference type="PROSITE" id="PS50850"/>
    </source>
</evidence>
<dbReference type="PANTHER" id="PTHR23534">
    <property type="entry name" value="MFS PERMEASE"/>
    <property type="match status" value="1"/>
</dbReference>
<feature type="transmembrane region" description="Helical" evidence="6">
    <location>
        <begin position="398"/>
        <end position="418"/>
    </location>
</feature>
<evidence type="ECO:0000313" key="8">
    <source>
        <dbReference type="EMBL" id="SKB06470.1"/>
    </source>
</evidence>
<dbReference type="AlphaFoldDB" id="A0A1T4YXE6"/>
<keyword evidence="2" id="KW-0813">Transport</keyword>
<accession>A0A1T4YXE6</accession>
<dbReference type="GO" id="GO:0005886">
    <property type="term" value="C:plasma membrane"/>
    <property type="evidence" value="ECO:0007669"/>
    <property type="project" value="UniProtKB-SubCell"/>
</dbReference>
<evidence type="ECO:0000256" key="3">
    <source>
        <dbReference type="ARBA" id="ARBA00022692"/>
    </source>
</evidence>
<dbReference type="SUPFAM" id="SSF103473">
    <property type="entry name" value="MFS general substrate transporter"/>
    <property type="match status" value="1"/>
</dbReference>
<feature type="transmembrane region" description="Helical" evidence="6">
    <location>
        <begin position="372"/>
        <end position="392"/>
    </location>
</feature>
<dbReference type="Proteomes" id="UP000190042">
    <property type="component" value="Unassembled WGS sequence"/>
</dbReference>
<feature type="transmembrane region" description="Helical" evidence="6">
    <location>
        <begin position="182"/>
        <end position="207"/>
    </location>
</feature>
<dbReference type="InterPro" id="IPR020846">
    <property type="entry name" value="MFS_dom"/>
</dbReference>
<proteinExistence type="predicted"/>
<evidence type="ECO:0000256" key="1">
    <source>
        <dbReference type="ARBA" id="ARBA00004651"/>
    </source>
</evidence>
<feature type="transmembrane region" description="Helical" evidence="6">
    <location>
        <begin position="309"/>
        <end position="328"/>
    </location>
</feature>
<keyword evidence="4 6" id="KW-1133">Transmembrane helix</keyword>
<reference evidence="9" key="1">
    <citation type="submission" date="2017-02" db="EMBL/GenBank/DDBJ databases">
        <authorList>
            <person name="Varghese N."/>
            <person name="Submissions S."/>
        </authorList>
    </citation>
    <scope>NUCLEOTIDE SEQUENCE [LARGE SCALE GENOMIC DNA]</scope>
    <source>
        <strain evidence="9">DSM 23966</strain>
    </source>
</reference>
<feature type="transmembrane region" description="Helical" evidence="6">
    <location>
        <begin position="277"/>
        <end position="302"/>
    </location>
</feature>
<dbReference type="RefSeq" id="WP_009499228.1">
    <property type="nucleotide sequence ID" value="NZ_FUYJ01000011.1"/>
</dbReference>
<dbReference type="PROSITE" id="PS50850">
    <property type="entry name" value="MFS"/>
    <property type="match status" value="1"/>
</dbReference>
<evidence type="ECO:0000256" key="2">
    <source>
        <dbReference type="ARBA" id="ARBA00022448"/>
    </source>
</evidence>
<feature type="transmembrane region" description="Helical" evidence="6">
    <location>
        <begin position="63"/>
        <end position="80"/>
    </location>
</feature>
<dbReference type="Gene3D" id="1.20.1250.20">
    <property type="entry name" value="MFS general substrate transporter like domains"/>
    <property type="match status" value="1"/>
</dbReference>
<feature type="transmembrane region" description="Helical" evidence="6">
    <location>
        <begin position="92"/>
        <end position="111"/>
    </location>
</feature>
<comment type="subcellular location">
    <subcellularLocation>
        <location evidence="1">Cell membrane</location>
        <topology evidence="1">Multi-pass membrane protein</topology>
    </subcellularLocation>
</comment>
<feature type="transmembrane region" description="Helical" evidence="6">
    <location>
        <begin position="334"/>
        <end position="360"/>
    </location>
</feature>
<dbReference type="GO" id="GO:0022857">
    <property type="term" value="F:transmembrane transporter activity"/>
    <property type="evidence" value="ECO:0007669"/>
    <property type="project" value="InterPro"/>
</dbReference>
<feature type="transmembrane region" description="Helical" evidence="6">
    <location>
        <begin position="26"/>
        <end position="51"/>
    </location>
</feature>
<feature type="transmembrane region" description="Helical" evidence="6">
    <location>
        <begin position="149"/>
        <end position="170"/>
    </location>
</feature>
<keyword evidence="9" id="KW-1185">Reference proteome</keyword>
<sequence>MASKQKDFSYYTHSKEAQQKLYKRSLIVVIISQIFSGAGLAAGITVGALLIQEMTGNENLAGMPIALSTFGSAISAYLVGRLSQRYGRRLGLGAGFITGGIGAIGVIMAAMMGSLTILFLFLLIYGAGTSSNLQARYAGTDLANEKQRATAVSLALVSTTVGAVAGPNLVLPMGHVADFIGIPTLTGVFLLAGIAYILAGLTFLVFLRPDPLLVAREIELAAEKDRKSIEDGQLTHRQTTSRMGVWVGAIVLVLSHGVMVAIMTMTPVHMQHHGAELSGIGLVIGLHIAGMYLPSIFTGVLVDRIGRPAMVIASGLTLALSGILAAYVAGGSVFWMSISLILLGAGWNFGLISGTAIVIDSTDVLTRAKTQGSIDVFVALAGTAGGLASGLIVAFSSFALLSFLGVYISLLLIPLIIWMRYKEKKPLVDSI</sequence>
<keyword evidence="5 6" id="KW-0472">Membrane</keyword>
<dbReference type="InterPro" id="IPR011701">
    <property type="entry name" value="MFS"/>
</dbReference>
<evidence type="ECO:0000256" key="6">
    <source>
        <dbReference type="SAM" id="Phobius"/>
    </source>
</evidence>
<feature type="transmembrane region" description="Helical" evidence="6">
    <location>
        <begin position="117"/>
        <end position="137"/>
    </location>
</feature>
<dbReference type="InterPro" id="IPR036259">
    <property type="entry name" value="MFS_trans_sf"/>
</dbReference>